<evidence type="ECO:0000313" key="3">
    <source>
        <dbReference type="Proteomes" id="UP000827284"/>
    </source>
</evidence>
<sequence>MVALKPFSFLVMATLAVLSMAEAAPRTLSKRCGDPELRGFKENYPNCDEIVPPVVLKKRCGDPELRGFKENYPNCD</sequence>
<comment type="caution">
    <text evidence="2">The sequence shown here is derived from an EMBL/GenBank/DDBJ whole genome shotgun (WGS) entry which is preliminary data.</text>
</comment>
<organism evidence="2 3">
    <name type="scientific">Entomortierella parvispora</name>
    <dbReference type="NCBI Taxonomy" id="205924"/>
    <lineage>
        <taxon>Eukaryota</taxon>
        <taxon>Fungi</taxon>
        <taxon>Fungi incertae sedis</taxon>
        <taxon>Mucoromycota</taxon>
        <taxon>Mortierellomycotina</taxon>
        <taxon>Mortierellomycetes</taxon>
        <taxon>Mortierellales</taxon>
        <taxon>Mortierellaceae</taxon>
        <taxon>Entomortierella</taxon>
    </lineage>
</organism>
<dbReference type="Proteomes" id="UP000827284">
    <property type="component" value="Unassembled WGS sequence"/>
</dbReference>
<evidence type="ECO:0000256" key="1">
    <source>
        <dbReference type="SAM" id="SignalP"/>
    </source>
</evidence>
<keyword evidence="3" id="KW-1185">Reference proteome</keyword>
<reference evidence="2" key="2">
    <citation type="journal article" date="2022" name="Microbiol. Resour. Announc.">
        <title>Whole-Genome Sequence of Entomortierella parvispora E1425, a Mucoromycotan Fungus Associated with Burkholderiaceae-Related Endosymbiotic Bacteria.</title>
        <authorList>
            <person name="Herlambang A."/>
            <person name="Guo Y."/>
            <person name="Takashima Y."/>
            <person name="Narisawa K."/>
            <person name="Ohta H."/>
            <person name="Nishizawa T."/>
        </authorList>
    </citation>
    <scope>NUCLEOTIDE SEQUENCE</scope>
    <source>
        <strain evidence="2">E1425</strain>
    </source>
</reference>
<proteinExistence type="predicted"/>
<gene>
    <name evidence="2" type="ORF">EMPS_04515</name>
</gene>
<feature type="chain" id="PRO_5040196734" evidence="1">
    <location>
        <begin position="24"/>
        <end position="76"/>
    </location>
</feature>
<reference evidence="2" key="1">
    <citation type="submission" date="2021-11" db="EMBL/GenBank/DDBJ databases">
        <authorList>
            <person name="Herlambang A."/>
            <person name="Guo Y."/>
            <person name="Takashima Y."/>
            <person name="Nishizawa T."/>
        </authorList>
    </citation>
    <scope>NUCLEOTIDE SEQUENCE</scope>
    <source>
        <strain evidence="2">E1425</strain>
    </source>
</reference>
<accession>A0A9P3LVJ3</accession>
<keyword evidence="1" id="KW-0732">Signal</keyword>
<evidence type="ECO:0000313" key="2">
    <source>
        <dbReference type="EMBL" id="GJJ72158.1"/>
    </source>
</evidence>
<feature type="signal peptide" evidence="1">
    <location>
        <begin position="1"/>
        <end position="23"/>
    </location>
</feature>
<protein>
    <submittedName>
        <fullName evidence="2">Uncharacterized protein</fullName>
    </submittedName>
</protein>
<dbReference type="EMBL" id="BQFW01000006">
    <property type="protein sequence ID" value="GJJ72158.1"/>
    <property type="molecule type" value="Genomic_DNA"/>
</dbReference>
<name>A0A9P3LVJ3_9FUNG</name>
<dbReference type="AlphaFoldDB" id="A0A9P3LVJ3"/>